<dbReference type="Proteomes" id="UP000055611">
    <property type="component" value="Chromosome"/>
</dbReference>
<evidence type="ECO:0000313" key="6">
    <source>
        <dbReference type="EMBL" id="TDT86398.1"/>
    </source>
</evidence>
<dbReference type="AlphaFoldDB" id="A0A140D8Y3"/>
<evidence type="ECO:0000259" key="4">
    <source>
        <dbReference type="Pfam" id="PF17482"/>
    </source>
</evidence>
<dbReference type="InterPro" id="IPR007067">
    <property type="entry name" value="Tail_sheath"/>
</dbReference>
<reference evidence="5 7" key="1">
    <citation type="journal article" date="2016" name="Front. Microbiol.">
        <title>Genome Sequence of the Piezophilic, Mesophilic Sulfate-Reducing Bacterium Desulfovibrio indicus J2T.</title>
        <authorList>
            <person name="Cao J."/>
            <person name="Maignien L."/>
            <person name="Shao Z."/>
            <person name="Alain K."/>
            <person name="Jebbar M."/>
        </authorList>
    </citation>
    <scope>NUCLEOTIDE SEQUENCE [LARGE SCALE GENOMIC DNA]</scope>
    <source>
        <strain evidence="5 7">J2</strain>
    </source>
</reference>
<evidence type="ECO:0000313" key="7">
    <source>
        <dbReference type="Proteomes" id="UP000055611"/>
    </source>
</evidence>
<dbReference type="EMBL" id="CP014206">
    <property type="protein sequence ID" value="AMK09650.1"/>
    <property type="molecule type" value="Genomic_DNA"/>
</dbReference>
<feature type="domain" description="Tail sheath protein subtilisin-like" evidence="2">
    <location>
        <begin position="209"/>
        <end position="368"/>
    </location>
</feature>
<name>A0A140D8Y3_9BACT</name>
<dbReference type="Pfam" id="PF04984">
    <property type="entry name" value="Phage_sheath_1"/>
    <property type="match status" value="1"/>
</dbReference>
<feature type="domain" description="Tail sheath protein C-terminal" evidence="4">
    <location>
        <begin position="378"/>
        <end position="489"/>
    </location>
</feature>
<dbReference type="Pfam" id="PF17482">
    <property type="entry name" value="Phage_sheath_1C"/>
    <property type="match status" value="1"/>
</dbReference>
<organism evidence="6 8">
    <name type="scientific">Pseudodesulfovibrio indicus</name>
    <dbReference type="NCBI Taxonomy" id="1716143"/>
    <lineage>
        <taxon>Bacteria</taxon>
        <taxon>Pseudomonadati</taxon>
        <taxon>Thermodesulfobacteriota</taxon>
        <taxon>Desulfovibrionia</taxon>
        <taxon>Desulfovibrionales</taxon>
        <taxon>Desulfovibrionaceae</taxon>
    </lineage>
</organism>
<evidence type="ECO:0000313" key="8">
    <source>
        <dbReference type="Proteomes" id="UP000295506"/>
    </source>
</evidence>
<evidence type="ECO:0000313" key="5">
    <source>
        <dbReference type="EMBL" id="AMK09650.1"/>
    </source>
</evidence>
<dbReference type="Pfam" id="PF17481">
    <property type="entry name" value="Phage_sheath_domII"/>
    <property type="match status" value="1"/>
</dbReference>
<proteinExistence type="inferred from homology"/>
<accession>A0A140D8Y3</accession>
<evidence type="ECO:0000259" key="3">
    <source>
        <dbReference type="Pfam" id="PF17481"/>
    </source>
</evidence>
<dbReference type="PIRSF" id="PIRSF007349">
    <property type="entry name" value="Tsp_L"/>
    <property type="match status" value="1"/>
</dbReference>
<dbReference type="Proteomes" id="UP000295506">
    <property type="component" value="Unassembled WGS sequence"/>
</dbReference>
<gene>
    <name evidence="5" type="ORF">AWY79_00270</name>
    <name evidence="6" type="ORF">EDC59_11374</name>
</gene>
<keyword evidence="7" id="KW-1185">Reference proteome</keyword>
<dbReference type="Gene3D" id="3.30.70.2120">
    <property type="match status" value="1"/>
</dbReference>
<dbReference type="InterPro" id="IPR035326">
    <property type="entry name" value="Beta_sandwich_Seath"/>
</dbReference>
<dbReference type="RefSeq" id="WP_066798969.1">
    <property type="nucleotide sequence ID" value="NZ_CP014206.1"/>
</dbReference>
<protein>
    <submittedName>
        <fullName evidence="5">Phage tail protein</fullName>
    </submittedName>
    <submittedName>
        <fullName evidence="6">Phage tail sheath gpL-like</fullName>
    </submittedName>
</protein>
<reference evidence="6 8" key="2">
    <citation type="submission" date="2019-03" db="EMBL/GenBank/DDBJ databases">
        <title>Genomic Encyclopedia of Type Strains, Phase IV (KMG-IV): sequencing the most valuable type-strain genomes for metagenomic binning, comparative biology and taxonomic classification.</title>
        <authorList>
            <person name="Goeker M."/>
        </authorList>
    </citation>
    <scope>NUCLEOTIDE SEQUENCE [LARGE SCALE GENOMIC DNA]</scope>
    <source>
        <strain evidence="6 8">DSM 101483</strain>
    </source>
</reference>
<comment type="similarity">
    <text evidence="1">Belongs to the myoviridae tail sheath protein family.</text>
</comment>
<dbReference type="EMBL" id="SOBK01000013">
    <property type="protein sequence ID" value="TDT86398.1"/>
    <property type="molecule type" value="Genomic_DNA"/>
</dbReference>
<evidence type="ECO:0000256" key="1">
    <source>
        <dbReference type="ARBA" id="ARBA00008005"/>
    </source>
</evidence>
<sequence length="491" mass="52618">MAISFNEIPDNLRVPLVYIEFDNSNAVLGTPDIEYKLLVLGQMLAAGTADEAVPVRVLSADHAVSLFGNGSMLAEMFDAIKGADKYLETWAIPLSDDDAGVAATGTITITGSATAAGVLNCYIGGRRVRAAVAALDTAAEVATALAAAINAYSDAPGLAVTASADAGAVTLTARHKGESGNDIDIRFNYYTGETLPAGLSVAIAAMANGAANPDVADAIDVMGDEWWNGLVMPWTDGANMTALESELLTRWGPMSMQDGIAYTALRETHTGAATWSSTRNNHLDSCMPADGSPTSPWVWAAVYATVACDSLSIDPARPLQTLALTGVLAPAKEDRWTKEERNLLLYDGLSTFTVGSDGTVRIERAVTTYQTNAYGLPDPSYLDVTTPATLSYIRYATRSRITQKFPRHKLADDGTRFGPGQAIVTPSIVRSELLALFRELEEKGLVENFEQFKQDLIVERDADNPNRLNVLFPANIVNQLRVFAEQIQFIL</sequence>
<dbReference type="InterPro" id="IPR020287">
    <property type="entry name" value="Tail_sheath_C"/>
</dbReference>
<dbReference type="OrthoDB" id="5442644at2"/>
<feature type="domain" description="Phage tail sheath protein-like beta-sandwich" evidence="3">
    <location>
        <begin position="99"/>
        <end position="199"/>
    </location>
</feature>
<dbReference type="InterPro" id="IPR035089">
    <property type="entry name" value="Phage_sheath_subtilisin"/>
</dbReference>
<evidence type="ECO:0000259" key="2">
    <source>
        <dbReference type="Pfam" id="PF04984"/>
    </source>
</evidence>
<dbReference type="KEGG" id="dej:AWY79_00270"/>